<feature type="compositionally biased region" description="Basic and acidic residues" evidence="1">
    <location>
        <begin position="293"/>
        <end position="306"/>
    </location>
</feature>
<feature type="compositionally biased region" description="Acidic residues" evidence="1">
    <location>
        <begin position="359"/>
        <end position="374"/>
    </location>
</feature>
<feature type="compositionally biased region" description="Acidic residues" evidence="1">
    <location>
        <begin position="307"/>
        <end position="317"/>
    </location>
</feature>
<dbReference type="EMBL" id="BQNB010016202">
    <property type="protein sequence ID" value="GJT49030.1"/>
    <property type="molecule type" value="Genomic_DNA"/>
</dbReference>
<evidence type="ECO:0000256" key="1">
    <source>
        <dbReference type="SAM" id="MobiDB-lite"/>
    </source>
</evidence>
<name>A0ABQ5EDP1_9ASTR</name>
<reference evidence="2" key="2">
    <citation type="submission" date="2022-01" db="EMBL/GenBank/DDBJ databases">
        <authorList>
            <person name="Yamashiro T."/>
            <person name="Shiraishi A."/>
            <person name="Satake H."/>
            <person name="Nakayama K."/>
        </authorList>
    </citation>
    <scope>NUCLEOTIDE SEQUENCE</scope>
</reference>
<reference evidence="2" key="1">
    <citation type="journal article" date="2022" name="Int. J. Mol. Sci.">
        <title>Draft Genome of Tanacetum Coccineum: Genomic Comparison of Closely Related Tanacetum-Family Plants.</title>
        <authorList>
            <person name="Yamashiro T."/>
            <person name="Shiraishi A."/>
            <person name="Nakayama K."/>
            <person name="Satake H."/>
        </authorList>
    </citation>
    <scope>NUCLEOTIDE SEQUENCE</scope>
</reference>
<keyword evidence="3" id="KW-1185">Reference proteome</keyword>
<sequence length="459" mass="53561">MSMNCLAYELYWNTLSRNINPVATQQVALDNSLVAPEKRLKIEKVNARIAFSKPQREETYQVTLEALKLSPCYLAFVITTEVLEIYMHQFWTTIKKNGSSDAYNFKLEKKKFRVDTEVFRVICYLQFILIKCTSLGEHLLQSSIDFMYQADNREIISARKEHMPYPRFTKVIINNFISKDKTISMRNRINLYTIRDDSLLGTLKFVSKTQDYHQYGALIPDDMINQDIKYSQAYKTYYYFATGKVPPRKAKMYKKVASPPRKLSPVKEAVCFKQNLSRKLKELRDLPRSLLRRQRDDESWGDSKDDNENDNEDDNDDDVNKGDDDKADSDDDDGDDAHDSERIDSGDDDENPSFTLKDYDEEEHDEEYESDDNNENVFEEKDDDDLYKDVDVRSLGTKHEKERKGDEEMIDADQNVPQEQPYEQVIEDAHVTRTALQKTDDSKQSSFVSSDFANQFLIL</sequence>
<gene>
    <name evidence="2" type="ORF">Tco_0975187</name>
</gene>
<accession>A0ABQ5EDP1</accession>
<protein>
    <submittedName>
        <fullName evidence="2">Uncharacterized protein</fullName>
    </submittedName>
</protein>
<feature type="compositionally biased region" description="Acidic residues" evidence="1">
    <location>
        <begin position="325"/>
        <end position="336"/>
    </location>
</feature>
<proteinExistence type="predicted"/>
<evidence type="ECO:0000313" key="3">
    <source>
        <dbReference type="Proteomes" id="UP001151760"/>
    </source>
</evidence>
<feature type="compositionally biased region" description="Basic and acidic residues" evidence="1">
    <location>
        <begin position="387"/>
        <end position="407"/>
    </location>
</feature>
<comment type="caution">
    <text evidence="2">The sequence shown here is derived from an EMBL/GenBank/DDBJ whole genome shotgun (WGS) entry which is preliminary data.</text>
</comment>
<dbReference type="Proteomes" id="UP001151760">
    <property type="component" value="Unassembled WGS sequence"/>
</dbReference>
<evidence type="ECO:0000313" key="2">
    <source>
        <dbReference type="EMBL" id="GJT49030.1"/>
    </source>
</evidence>
<organism evidence="2 3">
    <name type="scientific">Tanacetum coccineum</name>
    <dbReference type="NCBI Taxonomy" id="301880"/>
    <lineage>
        <taxon>Eukaryota</taxon>
        <taxon>Viridiplantae</taxon>
        <taxon>Streptophyta</taxon>
        <taxon>Embryophyta</taxon>
        <taxon>Tracheophyta</taxon>
        <taxon>Spermatophyta</taxon>
        <taxon>Magnoliopsida</taxon>
        <taxon>eudicotyledons</taxon>
        <taxon>Gunneridae</taxon>
        <taxon>Pentapetalae</taxon>
        <taxon>asterids</taxon>
        <taxon>campanulids</taxon>
        <taxon>Asterales</taxon>
        <taxon>Asteraceae</taxon>
        <taxon>Asteroideae</taxon>
        <taxon>Anthemideae</taxon>
        <taxon>Anthemidinae</taxon>
        <taxon>Tanacetum</taxon>
    </lineage>
</organism>
<feature type="region of interest" description="Disordered" evidence="1">
    <location>
        <begin position="293"/>
        <end position="419"/>
    </location>
</feature>